<sequence>MAACFGSYRAPPCGPSAGRRRHGLLLGYHGSVAKGERTWTPAAQKKVCNTGPADLESLLLQWEHKRDQA</sequence>
<dbReference type="Proteomes" id="UP001190700">
    <property type="component" value="Unassembled WGS sequence"/>
</dbReference>
<name>A0AAE0FQ11_9CHLO</name>
<evidence type="ECO:0000313" key="2">
    <source>
        <dbReference type="Proteomes" id="UP001190700"/>
    </source>
</evidence>
<protein>
    <submittedName>
        <fullName evidence="1">Uncharacterized protein</fullName>
    </submittedName>
</protein>
<gene>
    <name evidence="1" type="ORF">CYMTET_27597</name>
</gene>
<proteinExistence type="predicted"/>
<accession>A0AAE0FQ11</accession>
<comment type="caution">
    <text evidence="1">The sequence shown here is derived from an EMBL/GenBank/DDBJ whole genome shotgun (WGS) entry which is preliminary data.</text>
</comment>
<evidence type="ECO:0000313" key="1">
    <source>
        <dbReference type="EMBL" id="KAK3263608.1"/>
    </source>
</evidence>
<organism evidence="1 2">
    <name type="scientific">Cymbomonas tetramitiformis</name>
    <dbReference type="NCBI Taxonomy" id="36881"/>
    <lineage>
        <taxon>Eukaryota</taxon>
        <taxon>Viridiplantae</taxon>
        <taxon>Chlorophyta</taxon>
        <taxon>Pyramimonadophyceae</taxon>
        <taxon>Pyramimonadales</taxon>
        <taxon>Pyramimonadaceae</taxon>
        <taxon>Cymbomonas</taxon>
    </lineage>
</organism>
<dbReference type="AlphaFoldDB" id="A0AAE0FQ11"/>
<reference evidence="1 2" key="1">
    <citation type="journal article" date="2015" name="Genome Biol. Evol.">
        <title>Comparative Genomics of a Bacterivorous Green Alga Reveals Evolutionary Causalities and Consequences of Phago-Mixotrophic Mode of Nutrition.</title>
        <authorList>
            <person name="Burns J.A."/>
            <person name="Paasch A."/>
            <person name="Narechania A."/>
            <person name="Kim E."/>
        </authorList>
    </citation>
    <scope>NUCLEOTIDE SEQUENCE [LARGE SCALE GENOMIC DNA]</scope>
    <source>
        <strain evidence="1 2">PLY_AMNH</strain>
    </source>
</reference>
<keyword evidence="2" id="KW-1185">Reference proteome</keyword>
<dbReference type="EMBL" id="LGRX02015222">
    <property type="protein sequence ID" value="KAK3263608.1"/>
    <property type="molecule type" value="Genomic_DNA"/>
</dbReference>